<dbReference type="EMBL" id="CAESAJ010000004">
    <property type="protein sequence ID" value="CAB4330054.1"/>
    <property type="molecule type" value="Genomic_DNA"/>
</dbReference>
<accession>A0A6J5YJ28</accession>
<sequence length="250" mass="26939">MTARMHKKARNYRKTLRLVPLVGLVGSLSFSGLGATLASDQDVASSTLLTASQVPVAQVVAKADLKASVADYLQQRDTVTERGASRRRITALLSELEVVQSEVKSPKVQGSKILDIADNFAGVPYRRGGTSPNGFDCSGYTQYVFKKAGIKLPRVAGSQAAWADTISASKAKAGDLVFFHGKGGVYHVGIYAGAGKIWHSPRPGKRVEKVKLWTSHVTYGRVPNSGLDKDVAQRISDLQTQIKQEQDALN</sequence>
<evidence type="ECO:0000256" key="2">
    <source>
        <dbReference type="ARBA" id="ARBA00022670"/>
    </source>
</evidence>
<dbReference type="InterPro" id="IPR038765">
    <property type="entry name" value="Papain-like_cys_pep_sf"/>
</dbReference>
<dbReference type="Gene3D" id="3.90.1720.10">
    <property type="entry name" value="endopeptidase domain like (from Nostoc punctiforme)"/>
    <property type="match status" value="1"/>
</dbReference>
<protein>
    <submittedName>
        <fullName evidence="6">Unannotated protein</fullName>
    </submittedName>
</protein>
<dbReference type="GO" id="GO:0006508">
    <property type="term" value="P:proteolysis"/>
    <property type="evidence" value="ECO:0007669"/>
    <property type="project" value="UniProtKB-KW"/>
</dbReference>
<dbReference type="GO" id="GO:0008234">
    <property type="term" value="F:cysteine-type peptidase activity"/>
    <property type="evidence" value="ECO:0007669"/>
    <property type="project" value="UniProtKB-KW"/>
</dbReference>
<evidence type="ECO:0000256" key="1">
    <source>
        <dbReference type="ARBA" id="ARBA00007074"/>
    </source>
</evidence>
<organism evidence="6">
    <name type="scientific">freshwater metagenome</name>
    <dbReference type="NCBI Taxonomy" id="449393"/>
    <lineage>
        <taxon>unclassified sequences</taxon>
        <taxon>metagenomes</taxon>
        <taxon>ecological metagenomes</taxon>
    </lineage>
</organism>
<evidence type="ECO:0000256" key="3">
    <source>
        <dbReference type="ARBA" id="ARBA00022801"/>
    </source>
</evidence>
<dbReference type="SUPFAM" id="SSF54001">
    <property type="entry name" value="Cysteine proteinases"/>
    <property type="match status" value="1"/>
</dbReference>
<feature type="domain" description="NlpC/P60" evidence="5">
    <location>
        <begin position="107"/>
        <end position="231"/>
    </location>
</feature>
<dbReference type="Pfam" id="PF00877">
    <property type="entry name" value="NLPC_P60"/>
    <property type="match status" value="1"/>
</dbReference>
<dbReference type="PROSITE" id="PS51935">
    <property type="entry name" value="NLPC_P60"/>
    <property type="match status" value="1"/>
</dbReference>
<evidence type="ECO:0000313" key="6">
    <source>
        <dbReference type="EMBL" id="CAB4330054.1"/>
    </source>
</evidence>
<gene>
    <name evidence="6" type="ORF">UFOPK3770_00089</name>
</gene>
<dbReference type="InterPro" id="IPR051202">
    <property type="entry name" value="Peptidase_C40"/>
</dbReference>
<evidence type="ECO:0000256" key="4">
    <source>
        <dbReference type="ARBA" id="ARBA00022807"/>
    </source>
</evidence>
<comment type="similarity">
    <text evidence="1">Belongs to the peptidase C40 family.</text>
</comment>
<dbReference type="PANTHER" id="PTHR47053">
    <property type="entry name" value="MUREIN DD-ENDOPEPTIDASE MEPH-RELATED"/>
    <property type="match status" value="1"/>
</dbReference>
<reference evidence="6" key="1">
    <citation type="submission" date="2020-05" db="EMBL/GenBank/DDBJ databases">
        <authorList>
            <person name="Chiriac C."/>
            <person name="Salcher M."/>
            <person name="Ghai R."/>
            <person name="Kavagutti S V."/>
        </authorList>
    </citation>
    <scope>NUCLEOTIDE SEQUENCE</scope>
</reference>
<evidence type="ECO:0000259" key="5">
    <source>
        <dbReference type="PROSITE" id="PS51935"/>
    </source>
</evidence>
<name>A0A6J5YJ28_9ZZZZ</name>
<dbReference type="AlphaFoldDB" id="A0A6J5YJ28"/>
<keyword evidence="3" id="KW-0378">Hydrolase</keyword>
<dbReference type="PANTHER" id="PTHR47053:SF1">
    <property type="entry name" value="MUREIN DD-ENDOPEPTIDASE MEPH-RELATED"/>
    <property type="match status" value="1"/>
</dbReference>
<dbReference type="InterPro" id="IPR000064">
    <property type="entry name" value="NLP_P60_dom"/>
</dbReference>
<keyword evidence="2" id="KW-0645">Protease</keyword>
<keyword evidence="4" id="KW-0788">Thiol protease</keyword>
<proteinExistence type="inferred from homology"/>